<feature type="compositionally biased region" description="Low complexity" evidence="1">
    <location>
        <begin position="311"/>
        <end position="320"/>
    </location>
</feature>
<feature type="region of interest" description="Disordered" evidence="1">
    <location>
        <begin position="454"/>
        <end position="524"/>
    </location>
</feature>
<dbReference type="AlphaFoldDB" id="A0A6P6RTI0"/>
<gene>
    <name evidence="3" type="primary">LOC113146746</name>
</gene>
<protein>
    <submittedName>
        <fullName evidence="3">Uncharacterized protein LOC113146746</fullName>
    </submittedName>
</protein>
<sequence>MAALQQGGGPPRARPSAPGGPPKSPGVQEAQRLPAKKNAGESFAESNSPSVAGASLGDLSAGEGISSSCCRYLRVSLSRILKIIPAGRKGRALREAVLAADALAVSEDSAGAGAGAADRQTPPKMASAETGRAQEATKNATSVESLTERICSLATAADEAVVLQVVRCLLTALTAARLPLHGGTLLEAFATLFSVCVSSSAEENRRTAHAALLQAISGLVLRAEAAAEAAADSVQDAAVELPASLAMASSTPCFEKRESGCEEAAAGDEIREFASAEAATGIRNAYTSGGVAAAAAAAAHCADSCSSSLTPCASSQPCSHRSSRSRRNSSSACTSSSSTPVVCREMRDLLVTLQAFCRIVDGQGSLCSRLGDTEGALLGGLEGSSARKSRRLALEMIHAVAQSMSKRLWRSSPLVLLVRQQMFPALSRCISNPAMCRIALQTVCCAAEAAETWHSPAERRRSGGETSEAAVNEGSASSDPKEYEEFALESSLTPEHPTDPHHDAHQQQYQQMAPPSRSLGSGGSTRLSALEVQQRRELKLQLRGAVALFNKKPTEGIAKLLALQGFSVSCFRHPAFLPARHCGRFAYRLSLSAHASGEAAIFSESSVNEGEGSLR</sequence>
<feature type="non-terminal residue" evidence="3">
    <location>
        <position position="615"/>
    </location>
</feature>
<name>A0A6P6RTI0_9EIME</name>
<feature type="region of interest" description="Disordered" evidence="1">
    <location>
        <begin position="311"/>
        <end position="337"/>
    </location>
</feature>
<proteinExistence type="predicted"/>
<reference evidence="3" key="1">
    <citation type="submission" date="2025-08" db="UniProtKB">
        <authorList>
            <consortium name="RefSeq"/>
        </authorList>
    </citation>
    <scope>IDENTIFICATION</scope>
</reference>
<feature type="compositionally biased region" description="Low complexity" evidence="1">
    <location>
        <begin position="513"/>
        <end position="524"/>
    </location>
</feature>
<evidence type="ECO:0000256" key="1">
    <source>
        <dbReference type="SAM" id="MobiDB-lite"/>
    </source>
</evidence>
<keyword evidence="2" id="KW-1185">Reference proteome</keyword>
<evidence type="ECO:0000313" key="2">
    <source>
        <dbReference type="Proteomes" id="UP000515125"/>
    </source>
</evidence>
<feature type="region of interest" description="Disordered" evidence="1">
    <location>
        <begin position="110"/>
        <end position="140"/>
    </location>
</feature>
<feature type="compositionally biased region" description="Basic and acidic residues" evidence="1">
    <location>
        <begin position="496"/>
        <end position="505"/>
    </location>
</feature>
<feature type="compositionally biased region" description="Low complexity" evidence="1">
    <location>
        <begin position="328"/>
        <end position="337"/>
    </location>
</feature>
<evidence type="ECO:0000313" key="3">
    <source>
        <dbReference type="RefSeq" id="XP_026190812.1"/>
    </source>
</evidence>
<feature type="compositionally biased region" description="Gly residues" evidence="1">
    <location>
        <begin position="1"/>
        <end position="10"/>
    </location>
</feature>
<feature type="region of interest" description="Disordered" evidence="1">
    <location>
        <begin position="1"/>
        <end position="51"/>
    </location>
</feature>
<organism evidence="2 3">
    <name type="scientific">Cyclospora cayetanensis</name>
    <dbReference type="NCBI Taxonomy" id="88456"/>
    <lineage>
        <taxon>Eukaryota</taxon>
        <taxon>Sar</taxon>
        <taxon>Alveolata</taxon>
        <taxon>Apicomplexa</taxon>
        <taxon>Conoidasida</taxon>
        <taxon>Coccidia</taxon>
        <taxon>Eucoccidiorida</taxon>
        <taxon>Eimeriorina</taxon>
        <taxon>Eimeriidae</taxon>
        <taxon>Cyclospora</taxon>
    </lineage>
</organism>
<dbReference type="GeneID" id="113146746"/>
<dbReference type="Proteomes" id="UP000515125">
    <property type="component" value="Unplaced"/>
</dbReference>
<dbReference type="RefSeq" id="XP_026190812.1">
    <property type="nucleotide sequence ID" value="XM_026335027.1"/>
</dbReference>
<accession>A0A6P6RTI0</accession>